<feature type="compositionally biased region" description="Low complexity" evidence="2">
    <location>
        <begin position="1"/>
        <end position="24"/>
    </location>
</feature>
<dbReference type="EMBL" id="CAJNDS010000475">
    <property type="protein sequence ID" value="CAE7209819.1"/>
    <property type="molecule type" value="Genomic_DNA"/>
</dbReference>
<protein>
    <recommendedName>
        <fullName evidence="3">C3H1-type domain-containing protein</fullName>
    </recommendedName>
</protein>
<evidence type="ECO:0000256" key="2">
    <source>
        <dbReference type="SAM" id="MobiDB-lite"/>
    </source>
</evidence>
<evidence type="ECO:0000256" key="1">
    <source>
        <dbReference type="PROSITE-ProRule" id="PRU00723"/>
    </source>
</evidence>
<feature type="domain" description="C3H1-type" evidence="3">
    <location>
        <begin position="47"/>
        <end position="75"/>
    </location>
</feature>
<keyword evidence="1" id="KW-0479">Metal-binding</keyword>
<dbReference type="InterPro" id="IPR000571">
    <property type="entry name" value="Znf_CCCH"/>
</dbReference>
<feature type="non-terminal residue" evidence="4">
    <location>
        <position position="1"/>
    </location>
</feature>
<proteinExistence type="predicted"/>
<dbReference type="AlphaFoldDB" id="A0A812JSI8"/>
<reference evidence="4" key="1">
    <citation type="submission" date="2021-02" db="EMBL/GenBank/DDBJ databases">
        <authorList>
            <person name="Dougan E. K."/>
            <person name="Rhodes N."/>
            <person name="Thang M."/>
            <person name="Chan C."/>
        </authorList>
    </citation>
    <scope>NUCLEOTIDE SEQUENCE</scope>
</reference>
<name>A0A812JSI8_9DINO</name>
<keyword evidence="1" id="KW-0863">Zinc-finger</keyword>
<sequence length="200" mass="21460">KRSGRAQPAMAASSARASQASSASGHMSEGEAADPPPLSRGSVGHPEFCTRPCVYLSGHGSCPRKEECNFCHAPHAVQNRRGRRRFEQQGRQNLDAMSDIQLLIALHVALCRLLSNPRTNNAPMRAIIRCCEQEIAKLNVSGAPASMTPEMLNAFARLQPGPMLSMVTARLSAGPKQKLSGAVAHLYEHLESAVSVAQNP</sequence>
<keyword evidence="1" id="KW-0862">Zinc</keyword>
<feature type="zinc finger region" description="C3H1-type" evidence="1">
    <location>
        <begin position="47"/>
        <end position="75"/>
    </location>
</feature>
<dbReference type="Proteomes" id="UP000604046">
    <property type="component" value="Unassembled WGS sequence"/>
</dbReference>
<evidence type="ECO:0000259" key="3">
    <source>
        <dbReference type="PROSITE" id="PS50103"/>
    </source>
</evidence>
<keyword evidence="5" id="KW-1185">Reference proteome</keyword>
<accession>A0A812JSI8</accession>
<comment type="caution">
    <text evidence="4">The sequence shown here is derived from an EMBL/GenBank/DDBJ whole genome shotgun (WGS) entry which is preliminary data.</text>
</comment>
<evidence type="ECO:0000313" key="5">
    <source>
        <dbReference type="Proteomes" id="UP000604046"/>
    </source>
</evidence>
<dbReference type="PROSITE" id="PS50103">
    <property type="entry name" value="ZF_C3H1"/>
    <property type="match status" value="1"/>
</dbReference>
<dbReference type="OrthoDB" id="445115at2759"/>
<evidence type="ECO:0000313" key="4">
    <source>
        <dbReference type="EMBL" id="CAE7209819.1"/>
    </source>
</evidence>
<dbReference type="GO" id="GO:0008270">
    <property type="term" value="F:zinc ion binding"/>
    <property type="evidence" value="ECO:0007669"/>
    <property type="project" value="UniProtKB-KW"/>
</dbReference>
<organism evidence="4 5">
    <name type="scientific">Symbiodinium natans</name>
    <dbReference type="NCBI Taxonomy" id="878477"/>
    <lineage>
        <taxon>Eukaryota</taxon>
        <taxon>Sar</taxon>
        <taxon>Alveolata</taxon>
        <taxon>Dinophyceae</taxon>
        <taxon>Suessiales</taxon>
        <taxon>Symbiodiniaceae</taxon>
        <taxon>Symbiodinium</taxon>
    </lineage>
</organism>
<feature type="region of interest" description="Disordered" evidence="2">
    <location>
        <begin position="1"/>
        <end position="39"/>
    </location>
</feature>
<gene>
    <name evidence="4" type="ORF">SNAT2548_LOCUS6949</name>
</gene>